<feature type="active site" description="Charge relay system" evidence="6">
    <location>
        <position position="43"/>
    </location>
</feature>
<dbReference type="GO" id="GO:0005737">
    <property type="term" value="C:cytoplasm"/>
    <property type="evidence" value="ECO:0007669"/>
    <property type="project" value="UniProtKB-SubCell"/>
</dbReference>
<dbReference type="NCBIfam" id="TIGR00692">
    <property type="entry name" value="tdh"/>
    <property type="match status" value="1"/>
</dbReference>
<feature type="binding site" evidence="6">
    <location>
        <begin position="286"/>
        <end position="287"/>
    </location>
    <ligand>
        <name>NAD(+)</name>
        <dbReference type="ChEBI" id="CHEBI:57540"/>
    </ligand>
</feature>
<evidence type="ECO:0000313" key="10">
    <source>
        <dbReference type="Proteomes" id="UP000252038"/>
    </source>
</evidence>
<feature type="binding site" evidence="6">
    <location>
        <position position="64"/>
    </location>
    <ligand>
        <name>Zn(2+)</name>
        <dbReference type="ChEBI" id="CHEBI:29105"/>
        <label>1</label>
        <note>catalytic</note>
    </ligand>
</feature>
<feature type="binding site" evidence="6">
    <location>
        <position position="38"/>
    </location>
    <ligand>
        <name>Zn(2+)</name>
        <dbReference type="ChEBI" id="CHEBI:29105"/>
        <label>1</label>
        <note>catalytic</note>
    </ligand>
</feature>
<feature type="binding site" evidence="6">
    <location>
        <position position="107"/>
    </location>
    <ligand>
        <name>Zn(2+)</name>
        <dbReference type="ChEBI" id="CHEBI:29105"/>
        <label>2</label>
    </ligand>
</feature>
<dbReference type="PANTHER" id="PTHR43401:SF2">
    <property type="entry name" value="L-THREONINE 3-DEHYDROGENASE"/>
    <property type="match status" value="1"/>
</dbReference>
<dbReference type="InterPro" id="IPR011032">
    <property type="entry name" value="GroES-like_sf"/>
</dbReference>
<dbReference type="Proteomes" id="UP000252038">
    <property type="component" value="Chromosome"/>
</dbReference>
<evidence type="ECO:0000256" key="4">
    <source>
        <dbReference type="ARBA" id="ARBA00023002"/>
    </source>
</evidence>
<dbReference type="Pfam" id="PF00107">
    <property type="entry name" value="ADH_zinc_N"/>
    <property type="match status" value="1"/>
</dbReference>
<comment type="catalytic activity">
    <reaction evidence="6">
        <text>L-threonine + NAD(+) = (2S)-2-amino-3-oxobutanoate + NADH + H(+)</text>
        <dbReference type="Rhea" id="RHEA:13161"/>
        <dbReference type="ChEBI" id="CHEBI:15378"/>
        <dbReference type="ChEBI" id="CHEBI:57540"/>
        <dbReference type="ChEBI" id="CHEBI:57926"/>
        <dbReference type="ChEBI" id="CHEBI:57945"/>
        <dbReference type="ChEBI" id="CHEBI:78948"/>
        <dbReference type="EC" id="1.1.1.103"/>
    </reaction>
</comment>
<feature type="binding site" evidence="6">
    <location>
        <begin position="262"/>
        <end position="264"/>
    </location>
    <ligand>
        <name>NAD(+)</name>
        <dbReference type="ChEBI" id="CHEBI:57540"/>
    </ligand>
</feature>
<keyword evidence="3 6" id="KW-0862">Zinc</keyword>
<keyword evidence="1 6" id="KW-0963">Cytoplasm</keyword>
<dbReference type="GO" id="GO:0008743">
    <property type="term" value="F:L-threonine 3-dehydrogenase activity"/>
    <property type="evidence" value="ECO:0007669"/>
    <property type="project" value="UniProtKB-UniRule"/>
</dbReference>
<evidence type="ECO:0000313" key="9">
    <source>
        <dbReference type="EMBL" id="AXE36557.1"/>
    </source>
</evidence>
<feature type="active site" description="Charge relay system" evidence="6">
    <location>
        <position position="40"/>
    </location>
</feature>
<comment type="subcellular location">
    <subcellularLocation>
        <location evidence="6">Cytoplasm</location>
    </subcellularLocation>
</comment>
<dbReference type="InterPro" id="IPR050129">
    <property type="entry name" value="Zn_alcohol_dh"/>
</dbReference>
<feature type="site" description="Important for catalytic activity for the proton relay mechanism but does not participate directly in the coordination of zinc atom" evidence="6">
    <location>
        <position position="148"/>
    </location>
</feature>
<dbReference type="InterPro" id="IPR036291">
    <property type="entry name" value="NAD(P)-bd_dom_sf"/>
</dbReference>
<dbReference type="InterPro" id="IPR013154">
    <property type="entry name" value="ADH-like_N"/>
</dbReference>
<feature type="domain" description="Enoyl reductase (ER)" evidence="8">
    <location>
        <begin position="2"/>
        <end position="338"/>
    </location>
</feature>
<evidence type="ECO:0000256" key="5">
    <source>
        <dbReference type="ARBA" id="ARBA00023027"/>
    </source>
</evidence>
<comment type="cofactor">
    <cofactor evidence="6">
        <name>Zn(2+)</name>
        <dbReference type="ChEBI" id="CHEBI:29105"/>
    </cofactor>
    <text evidence="6">Binds 2 Zn(2+) ions per subunit.</text>
</comment>
<comment type="similarity">
    <text evidence="6">Belongs to the zinc-containing alcohol dehydrogenase family.</text>
</comment>
<dbReference type="SUPFAM" id="SSF50129">
    <property type="entry name" value="GroES-like"/>
    <property type="match status" value="1"/>
</dbReference>
<evidence type="ECO:0000256" key="3">
    <source>
        <dbReference type="ARBA" id="ARBA00022833"/>
    </source>
</evidence>
<dbReference type="InterPro" id="IPR004627">
    <property type="entry name" value="L-Threonine_3-DHase"/>
</dbReference>
<dbReference type="HAMAP" id="MF_00627">
    <property type="entry name" value="Thr_dehydrog"/>
    <property type="match status" value="1"/>
</dbReference>
<dbReference type="Gene3D" id="3.40.50.720">
    <property type="entry name" value="NAD(P)-binding Rossmann-like Domain"/>
    <property type="match status" value="1"/>
</dbReference>
<protein>
    <recommendedName>
        <fullName evidence="6 7">L-threonine 3-dehydrogenase</fullName>
        <shortName evidence="6">TDH</shortName>
        <ecNumber evidence="6 7">1.1.1.103</ecNumber>
    </recommendedName>
</protein>
<dbReference type="KEGG" id="chrb:DK843_21050"/>
<feature type="binding site" evidence="6">
    <location>
        <position position="195"/>
    </location>
    <ligand>
        <name>NAD(+)</name>
        <dbReference type="ChEBI" id="CHEBI:57540"/>
    </ligand>
</feature>
<evidence type="ECO:0000256" key="2">
    <source>
        <dbReference type="ARBA" id="ARBA00022723"/>
    </source>
</evidence>
<dbReference type="EC" id="1.1.1.103" evidence="6 7"/>
<dbReference type="PROSITE" id="PS00059">
    <property type="entry name" value="ADH_ZINC"/>
    <property type="match status" value="1"/>
</dbReference>
<dbReference type="GO" id="GO:0019518">
    <property type="term" value="P:L-threonine catabolic process to glycine"/>
    <property type="evidence" value="ECO:0007669"/>
    <property type="project" value="UniProtKB-UniPathway"/>
</dbReference>
<feature type="binding site" evidence="6">
    <location>
        <position position="99"/>
    </location>
    <ligand>
        <name>Zn(2+)</name>
        <dbReference type="ChEBI" id="CHEBI:29105"/>
        <label>2</label>
    </ligand>
</feature>
<keyword evidence="4 6" id="KW-0560">Oxidoreductase</keyword>
<comment type="pathway">
    <text evidence="6">Amino-acid degradation; L-threonine degradation via oxydo-reductase pathway; glycine from L-threonine: step 1/2.</text>
</comment>
<sequence length="341" mass="37375">MKALAKLKAAPGLEMTDVPLPEVGHNDLLIKIVKTAICGTDIHIWNWDEWSQKTIPVPMHVGHEYVGVVAGMGSEVQGFQIGQRVSGEGHITCGHCRNCRAGRRHLCRNTTGVGVNREGAFAEYLVIPAFNAFPIPDDISDDLASIFDPFGNAVHTALSFNLVGEDVLITGAGPIGIMAVAIAKHVGARHVVITDVNDYRLELARKMGATRAVNVAKQDLKEVMQELHMTEGFDVGLEMSGNPQAFRQMLETMNHGGKVALLGIPPSNTAIDWNQVIFKGLEIKGIYGREMFETWYKMVALIQSGLDIRPIITHHFKVDEFEQGFAAMLSGQSGKVILDWR</sequence>
<dbReference type="Gene3D" id="3.90.180.10">
    <property type="entry name" value="Medium-chain alcohol dehydrogenases, catalytic domain"/>
    <property type="match status" value="1"/>
</dbReference>
<proteinExistence type="inferred from homology"/>
<dbReference type="NCBIfam" id="NF003808">
    <property type="entry name" value="PRK05396.1"/>
    <property type="match status" value="1"/>
</dbReference>
<dbReference type="Pfam" id="PF08240">
    <property type="entry name" value="ADH_N"/>
    <property type="match status" value="1"/>
</dbReference>
<comment type="subunit">
    <text evidence="6">Homotetramer.</text>
</comment>
<name>A0A344UMQ9_9NEIS</name>
<organism evidence="9 10">
    <name type="scientific">Chromobacterium phragmitis</name>
    <dbReference type="NCBI Taxonomy" id="2202141"/>
    <lineage>
        <taxon>Bacteria</taxon>
        <taxon>Pseudomonadati</taxon>
        <taxon>Pseudomonadota</taxon>
        <taxon>Betaproteobacteria</taxon>
        <taxon>Neisseriales</taxon>
        <taxon>Chromobacteriaceae</taxon>
        <taxon>Chromobacterium</taxon>
    </lineage>
</organism>
<dbReference type="InterPro" id="IPR013149">
    <property type="entry name" value="ADH-like_C"/>
</dbReference>
<feature type="binding site" evidence="6">
    <location>
        <position position="63"/>
    </location>
    <ligand>
        <name>Zn(2+)</name>
        <dbReference type="ChEBI" id="CHEBI:29105"/>
        <label>1</label>
        <note>catalytic</note>
    </ligand>
</feature>
<evidence type="ECO:0000259" key="8">
    <source>
        <dbReference type="SMART" id="SM00829"/>
    </source>
</evidence>
<dbReference type="InterPro" id="IPR002328">
    <property type="entry name" value="ADH_Zn_CS"/>
</dbReference>
<evidence type="ECO:0000256" key="7">
    <source>
        <dbReference type="NCBIfam" id="TIGR00692"/>
    </source>
</evidence>
<dbReference type="UniPathway" id="UPA00046">
    <property type="reaction ID" value="UER00505"/>
</dbReference>
<dbReference type="EMBL" id="CP029554">
    <property type="protein sequence ID" value="AXE36557.1"/>
    <property type="molecule type" value="Genomic_DNA"/>
</dbReference>
<dbReference type="GO" id="GO:0008270">
    <property type="term" value="F:zinc ion binding"/>
    <property type="evidence" value="ECO:0007669"/>
    <property type="project" value="UniProtKB-UniRule"/>
</dbReference>
<dbReference type="InterPro" id="IPR020843">
    <property type="entry name" value="ER"/>
</dbReference>
<reference evidence="9 10" key="1">
    <citation type="submission" date="2018-05" db="EMBL/GenBank/DDBJ databases">
        <title>Genome sequencing, assembly and analysis of the novel insecticidal bacterium, Chromobacterium phragmitis.</title>
        <authorList>
            <person name="Sparks M.E."/>
            <person name="Blackburn M.B."/>
            <person name="Gundersen-Rindal D.E."/>
        </authorList>
    </citation>
    <scope>NUCLEOTIDE SEQUENCE [LARGE SCALE GENOMIC DNA]</scope>
    <source>
        <strain evidence="9">IIBBL 274-1</strain>
    </source>
</reference>
<dbReference type="AlphaFoldDB" id="A0A344UMQ9"/>
<gene>
    <name evidence="6" type="primary">tdh</name>
    <name evidence="9" type="ORF">DK843_21050</name>
</gene>
<keyword evidence="2 6" id="KW-0479">Metal-binding</keyword>
<dbReference type="PANTHER" id="PTHR43401">
    <property type="entry name" value="L-THREONINE 3-DEHYDROGENASE"/>
    <property type="match status" value="1"/>
</dbReference>
<feature type="binding site" evidence="6">
    <location>
        <position position="93"/>
    </location>
    <ligand>
        <name>Zn(2+)</name>
        <dbReference type="ChEBI" id="CHEBI:29105"/>
        <label>2</label>
    </ligand>
</feature>
<feature type="binding site" evidence="6">
    <location>
        <position position="96"/>
    </location>
    <ligand>
        <name>Zn(2+)</name>
        <dbReference type="ChEBI" id="CHEBI:29105"/>
        <label>2</label>
    </ligand>
</feature>
<dbReference type="RefSeq" id="WP_114074252.1">
    <property type="nucleotide sequence ID" value="NZ_CP029554.1"/>
</dbReference>
<dbReference type="SUPFAM" id="SSF51735">
    <property type="entry name" value="NAD(P)-binding Rossmann-fold domains"/>
    <property type="match status" value="1"/>
</dbReference>
<dbReference type="SMART" id="SM00829">
    <property type="entry name" value="PKS_ER"/>
    <property type="match status" value="1"/>
</dbReference>
<comment type="function">
    <text evidence="6">Catalyzes the NAD(+)-dependent oxidation of L-threonine to 2-amino-3-ketobutyrate.</text>
</comment>
<feature type="binding site" evidence="6">
    <location>
        <position position="175"/>
    </location>
    <ligand>
        <name>NAD(+)</name>
        <dbReference type="ChEBI" id="CHEBI:57540"/>
    </ligand>
</feature>
<evidence type="ECO:0000256" key="6">
    <source>
        <dbReference type="HAMAP-Rule" id="MF_00627"/>
    </source>
</evidence>
<evidence type="ECO:0000256" key="1">
    <source>
        <dbReference type="ARBA" id="ARBA00022490"/>
    </source>
</evidence>
<feature type="binding site" evidence="6">
    <location>
        <position position="200"/>
    </location>
    <ligand>
        <name>NAD(+)</name>
        <dbReference type="ChEBI" id="CHEBI:57540"/>
    </ligand>
</feature>
<keyword evidence="5 6" id="KW-0520">NAD</keyword>
<accession>A0A344UMQ9</accession>